<sequence>MAYHQRRASGRCTSNSFSPASPRIESPRTLCPKDGDAFSYNPSHLPVWYMAQDLWNSVPKQMQSALAALQHSGAAVLTGYERLDRLDSSPQEPTLESRPLPEQLSLSDLRATSFGSSVLTSPSSHSPTSSMSSSPALSAFPNTGPISPIALSTSDLSSVTPSDVTPSHKRHHGRSFSIPLEPDAAYYATELSYLRTESLPRLRHAVRKVDTEWYEAKRLGSVSESDVSEFEKWWAEKKNWIRQLDERGRRLSVAMGVSPAGMGWTAP</sequence>
<feature type="compositionally biased region" description="Polar residues" evidence="1">
    <location>
        <begin position="151"/>
        <end position="165"/>
    </location>
</feature>
<feature type="region of interest" description="Disordered" evidence="1">
    <location>
        <begin position="1"/>
        <end position="30"/>
    </location>
</feature>
<evidence type="ECO:0000313" key="2">
    <source>
        <dbReference type="EMBL" id="KAF2204276.1"/>
    </source>
</evidence>
<dbReference type="OrthoDB" id="3898724at2759"/>
<evidence type="ECO:0000256" key="1">
    <source>
        <dbReference type="SAM" id="MobiDB-lite"/>
    </source>
</evidence>
<feature type="region of interest" description="Disordered" evidence="1">
    <location>
        <begin position="151"/>
        <end position="176"/>
    </location>
</feature>
<accession>A0A9P4MV33</accession>
<name>A0A9P4MV33_9PLEO</name>
<dbReference type="Proteomes" id="UP000799536">
    <property type="component" value="Unassembled WGS sequence"/>
</dbReference>
<evidence type="ECO:0000313" key="3">
    <source>
        <dbReference type="Proteomes" id="UP000799536"/>
    </source>
</evidence>
<gene>
    <name evidence="2" type="ORF">GQ43DRAFT_364981</name>
</gene>
<dbReference type="EMBL" id="ML993880">
    <property type="protein sequence ID" value="KAF2204276.1"/>
    <property type="molecule type" value="Genomic_DNA"/>
</dbReference>
<feature type="region of interest" description="Disordered" evidence="1">
    <location>
        <begin position="86"/>
        <end position="139"/>
    </location>
</feature>
<organism evidence="2 3">
    <name type="scientific">Delitschia confertaspora ATCC 74209</name>
    <dbReference type="NCBI Taxonomy" id="1513339"/>
    <lineage>
        <taxon>Eukaryota</taxon>
        <taxon>Fungi</taxon>
        <taxon>Dikarya</taxon>
        <taxon>Ascomycota</taxon>
        <taxon>Pezizomycotina</taxon>
        <taxon>Dothideomycetes</taxon>
        <taxon>Pleosporomycetidae</taxon>
        <taxon>Pleosporales</taxon>
        <taxon>Delitschiaceae</taxon>
        <taxon>Delitschia</taxon>
    </lineage>
</organism>
<reference evidence="2" key="1">
    <citation type="journal article" date="2020" name="Stud. Mycol.">
        <title>101 Dothideomycetes genomes: a test case for predicting lifestyles and emergence of pathogens.</title>
        <authorList>
            <person name="Haridas S."/>
            <person name="Albert R."/>
            <person name="Binder M."/>
            <person name="Bloem J."/>
            <person name="Labutti K."/>
            <person name="Salamov A."/>
            <person name="Andreopoulos B."/>
            <person name="Baker S."/>
            <person name="Barry K."/>
            <person name="Bills G."/>
            <person name="Bluhm B."/>
            <person name="Cannon C."/>
            <person name="Castanera R."/>
            <person name="Culley D."/>
            <person name="Daum C."/>
            <person name="Ezra D."/>
            <person name="Gonzalez J."/>
            <person name="Henrissat B."/>
            <person name="Kuo A."/>
            <person name="Liang C."/>
            <person name="Lipzen A."/>
            <person name="Lutzoni F."/>
            <person name="Magnuson J."/>
            <person name="Mondo S."/>
            <person name="Nolan M."/>
            <person name="Ohm R."/>
            <person name="Pangilinan J."/>
            <person name="Park H.-J."/>
            <person name="Ramirez L."/>
            <person name="Alfaro M."/>
            <person name="Sun H."/>
            <person name="Tritt A."/>
            <person name="Yoshinaga Y."/>
            <person name="Zwiers L.-H."/>
            <person name="Turgeon B."/>
            <person name="Goodwin S."/>
            <person name="Spatafora J."/>
            <person name="Crous P."/>
            <person name="Grigoriev I."/>
        </authorList>
    </citation>
    <scope>NUCLEOTIDE SEQUENCE</scope>
    <source>
        <strain evidence="2">ATCC 74209</strain>
    </source>
</reference>
<protein>
    <submittedName>
        <fullName evidence="2">Uncharacterized protein</fullName>
    </submittedName>
</protein>
<dbReference type="AlphaFoldDB" id="A0A9P4MV33"/>
<proteinExistence type="predicted"/>
<keyword evidence="3" id="KW-1185">Reference proteome</keyword>
<feature type="compositionally biased region" description="Low complexity" evidence="1">
    <location>
        <begin position="116"/>
        <end position="139"/>
    </location>
</feature>
<comment type="caution">
    <text evidence="2">The sequence shown here is derived from an EMBL/GenBank/DDBJ whole genome shotgun (WGS) entry which is preliminary data.</text>
</comment>